<evidence type="ECO:0000313" key="3">
    <source>
        <dbReference type="Proteomes" id="UP001501671"/>
    </source>
</evidence>
<organism evidence="2 3">
    <name type="scientific">Pigmentiphaga soli</name>
    <dbReference type="NCBI Taxonomy" id="1007095"/>
    <lineage>
        <taxon>Bacteria</taxon>
        <taxon>Pseudomonadati</taxon>
        <taxon>Pseudomonadota</taxon>
        <taxon>Betaproteobacteria</taxon>
        <taxon>Burkholderiales</taxon>
        <taxon>Alcaligenaceae</taxon>
        <taxon>Pigmentiphaga</taxon>
    </lineage>
</organism>
<dbReference type="RefSeq" id="WP_345252364.1">
    <property type="nucleotide sequence ID" value="NZ_BAABFO010000039.1"/>
</dbReference>
<keyword evidence="2" id="KW-0223">Dioxygenase</keyword>
<dbReference type="InterPro" id="IPR008775">
    <property type="entry name" value="Phytyl_CoA_dOase-like"/>
</dbReference>
<dbReference type="PANTHER" id="PTHR20883:SF48">
    <property type="entry name" value="ECTOINE DIOXYGENASE"/>
    <property type="match status" value="1"/>
</dbReference>
<dbReference type="EMBL" id="BAABFO010000039">
    <property type="protein sequence ID" value="GAA4343613.1"/>
    <property type="molecule type" value="Genomic_DNA"/>
</dbReference>
<comment type="cofactor">
    <cofactor evidence="1">
        <name>Fe(2+)</name>
        <dbReference type="ChEBI" id="CHEBI:29033"/>
    </cofactor>
</comment>
<keyword evidence="2" id="KW-0560">Oxidoreductase</keyword>
<dbReference type="Gene3D" id="2.60.120.620">
    <property type="entry name" value="q2cbj1_9rhob like domain"/>
    <property type="match status" value="1"/>
</dbReference>
<reference evidence="3" key="1">
    <citation type="journal article" date="2019" name="Int. J. Syst. Evol. Microbiol.">
        <title>The Global Catalogue of Microorganisms (GCM) 10K type strain sequencing project: providing services to taxonomists for standard genome sequencing and annotation.</title>
        <authorList>
            <consortium name="The Broad Institute Genomics Platform"/>
            <consortium name="The Broad Institute Genome Sequencing Center for Infectious Disease"/>
            <person name="Wu L."/>
            <person name="Ma J."/>
        </authorList>
    </citation>
    <scope>NUCLEOTIDE SEQUENCE [LARGE SCALE GENOMIC DNA]</scope>
    <source>
        <strain evidence="3">JCM 17666</strain>
    </source>
</reference>
<dbReference type="Pfam" id="PF05721">
    <property type="entry name" value="PhyH"/>
    <property type="match status" value="1"/>
</dbReference>
<evidence type="ECO:0000313" key="2">
    <source>
        <dbReference type="EMBL" id="GAA4343613.1"/>
    </source>
</evidence>
<evidence type="ECO:0000256" key="1">
    <source>
        <dbReference type="ARBA" id="ARBA00001954"/>
    </source>
</evidence>
<gene>
    <name evidence="2" type="ORF">GCM10023144_46780</name>
</gene>
<keyword evidence="3" id="KW-1185">Reference proteome</keyword>
<dbReference type="PANTHER" id="PTHR20883">
    <property type="entry name" value="PHYTANOYL-COA DIOXYGENASE DOMAIN CONTAINING 1"/>
    <property type="match status" value="1"/>
</dbReference>
<dbReference type="Proteomes" id="UP001501671">
    <property type="component" value="Unassembled WGS sequence"/>
</dbReference>
<protein>
    <submittedName>
        <fullName evidence="2">Phytanoyl-CoA dioxygenase family protein</fullName>
    </submittedName>
</protein>
<dbReference type="SUPFAM" id="SSF51197">
    <property type="entry name" value="Clavaminate synthase-like"/>
    <property type="match status" value="1"/>
</dbReference>
<accession>A0ABP8HSE4</accession>
<comment type="caution">
    <text evidence="2">The sequence shown here is derived from an EMBL/GenBank/DDBJ whole genome shotgun (WGS) entry which is preliminary data.</text>
</comment>
<sequence>MKALAQEQVDRYRHDGFLFPLPALDAEEAHGYLGLLDRIEAHAGSSLSLPANGQWRSSPHIYLPEFDRLVRDPRILDVIEDLLGPDLLVFTSTFFIKEAGSATFAAWHQDSTYFGLAPHEHVTAWLALSDASAQAGCMEVLSSHGQPRQMHHAAARLANSINGAGQAIVEPLDDSQGVLMELKAGEFSLHNTLCPHRSSPNRSSHRRVGFGISYIPAHVTTVGSHRLHALLVRGQDKWGHFDLLPPPDGAFTPAGLAMQDAVYRRYREHYREQERRHDELFGKYTGEVHAAVDG</sequence>
<proteinExistence type="predicted"/>
<dbReference type="GO" id="GO:0051213">
    <property type="term" value="F:dioxygenase activity"/>
    <property type="evidence" value="ECO:0007669"/>
    <property type="project" value="UniProtKB-KW"/>
</dbReference>
<name>A0ABP8HSE4_9BURK</name>